<evidence type="ECO:0000313" key="1">
    <source>
        <dbReference type="EMBL" id="KAK8404859.1"/>
    </source>
</evidence>
<dbReference type="Proteomes" id="UP001487740">
    <property type="component" value="Unassembled WGS sequence"/>
</dbReference>
<reference evidence="1 2" key="1">
    <citation type="submission" date="2023-03" db="EMBL/GenBank/DDBJ databases">
        <title>High-quality genome of Scylla paramamosain provides insights in environmental adaptation.</title>
        <authorList>
            <person name="Zhang L."/>
        </authorList>
    </citation>
    <scope>NUCLEOTIDE SEQUENCE [LARGE SCALE GENOMIC DNA]</scope>
    <source>
        <strain evidence="1">LZ_2023a</strain>
        <tissue evidence="1">Muscle</tissue>
    </source>
</reference>
<protein>
    <submittedName>
        <fullName evidence="1">Uncharacterized protein</fullName>
    </submittedName>
</protein>
<accession>A0AAW0UYT0</accession>
<evidence type="ECO:0000313" key="2">
    <source>
        <dbReference type="Proteomes" id="UP001487740"/>
    </source>
</evidence>
<sequence length="141" mass="15280">MERFAPPRKRSGCADWLAVRPALVQSRDMRGRTKLQSICTWPSDGAECWWGSASFHLISPAQGVYPLWNQTRWRSGSEGREEVAVPHSSSGLLARIYSGIGASSRSILQPALTASVGAPVQTAEVEQARGVAGEWVSMVLA</sequence>
<keyword evidence="2" id="KW-1185">Reference proteome</keyword>
<organism evidence="1 2">
    <name type="scientific">Scylla paramamosain</name>
    <name type="common">Mud crab</name>
    <dbReference type="NCBI Taxonomy" id="85552"/>
    <lineage>
        <taxon>Eukaryota</taxon>
        <taxon>Metazoa</taxon>
        <taxon>Ecdysozoa</taxon>
        <taxon>Arthropoda</taxon>
        <taxon>Crustacea</taxon>
        <taxon>Multicrustacea</taxon>
        <taxon>Malacostraca</taxon>
        <taxon>Eumalacostraca</taxon>
        <taxon>Eucarida</taxon>
        <taxon>Decapoda</taxon>
        <taxon>Pleocyemata</taxon>
        <taxon>Brachyura</taxon>
        <taxon>Eubrachyura</taxon>
        <taxon>Portunoidea</taxon>
        <taxon>Portunidae</taxon>
        <taxon>Portuninae</taxon>
        <taxon>Scylla</taxon>
    </lineage>
</organism>
<gene>
    <name evidence="1" type="ORF">O3P69_001453</name>
</gene>
<proteinExistence type="predicted"/>
<name>A0AAW0UYT0_SCYPA</name>
<comment type="caution">
    <text evidence="1">The sequence shown here is derived from an EMBL/GenBank/DDBJ whole genome shotgun (WGS) entry which is preliminary data.</text>
</comment>
<dbReference type="EMBL" id="JARAKH010000003">
    <property type="protein sequence ID" value="KAK8404859.1"/>
    <property type="molecule type" value="Genomic_DNA"/>
</dbReference>
<dbReference type="AlphaFoldDB" id="A0AAW0UYT0"/>